<keyword evidence="3 6" id="KW-1133">Transmembrane helix</keyword>
<protein>
    <recommendedName>
        <fullName evidence="7">Major facilitator superfamily (MFS) profile domain-containing protein</fullName>
    </recommendedName>
</protein>
<feature type="domain" description="Major facilitator superfamily (MFS) profile" evidence="7">
    <location>
        <begin position="125"/>
        <end position="556"/>
    </location>
</feature>
<feature type="transmembrane region" description="Helical" evidence="6">
    <location>
        <begin position="123"/>
        <end position="143"/>
    </location>
</feature>
<dbReference type="InterPro" id="IPR020846">
    <property type="entry name" value="MFS_dom"/>
</dbReference>
<dbReference type="Pfam" id="PF07690">
    <property type="entry name" value="MFS_1"/>
    <property type="match status" value="1"/>
</dbReference>
<dbReference type="AlphaFoldDB" id="A0A517L623"/>
<dbReference type="GO" id="GO:0022857">
    <property type="term" value="F:transmembrane transporter activity"/>
    <property type="evidence" value="ECO:0007669"/>
    <property type="project" value="InterPro"/>
</dbReference>
<feature type="compositionally biased region" description="Polar residues" evidence="5">
    <location>
        <begin position="16"/>
        <end position="28"/>
    </location>
</feature>
<sequence length="566" mass="62491">MSKERLPSTPFAARQRTVSFTQNDSITINPPREGPLHSSAPKESVDGVKTRPGPAPIRRADSQYDRAVRGTQSFLTVVRSRPQNYGGFSHPYAHEKTDERYLVDFDGDDDPYRPLNWPLKKKVIITLLYGLTTMGSTLASSIYSPGTDSISKQFGVTPIVSRSGTSLLLFGLGLGPLLWAPLSELYGRKPSVLLPYLLAAIFSFACGASDKIESILICRFFLGFFAAAPLTNTGGVLGDMFSAQQRGIAMVGYALAVLMGVPLGPIIGGILVQTQGAQGWRWTQHVTGIYMLVILALDIIFVEESFPDKLLVDKAVRLRYQSGNYALHASHEKWEPSFKELGNKYLIRPWQILFTPICFLICLYACFVYGILYSTLGSFPHVYQKERHLNKITGALPFLAITLGILLGAIVLLANQGYYFRKFKANGDRAVPEARLPPMMFGSVVFASGMFIFAWTASPPVHMSASIVGIVLIGIGFFTIFQPSLNYIVDTFHPYSASSVAAMTFSRSMMAGFFPLFITTMLERLGVNWGITVWALFGAALIPVPFLFFLFGKKIRANGRWSKQSV</sequence>
<keyword evidence="9" id="KW-1185">Reference proteome</keyword>
<dbReference type="STRING" id="50376.A0A517L623"/>
<proteinExistence type="predicted"/>
<dbReference type="GO" id="GO:0005886">
    <property type="term" value="C:plasma membrane"/>
    <property type="evidence" value="ECO:0007669"/>
    <property type="project" value="TreeGrafter"/>
</dbReference>
<evidence type="ECO:0000256" key="4">
    <source>
        <dbReference type="ARBA" id="ARBA00023136"/>
    </source>
</evidence>
<dbReference type="PROSITE" id="PS50850">
    <property type="entry name" value="MFS"/>
    <property type="match status" value="1"/>
</dbReference>
<name>A0A517L623_9PEZI</name>
<organism evidence="8 9">
    <name type="scientific">Venturia effusa</name>
    <dbReference type="NCBI Taxonomy" id="50376"/>
    <lineage>
        <taxon>Eukaryota</taxon>
        <taxon>Fungi</taxon>
        <taxon>Dikarya</taxon>
        <taxon>Ascomycota</taxon>
        <taxon>Pezizomycotina</taxon>
        <taxon>Dothideomycetes</taxon>
        <taxon>Pleosporomycetidae</taxon>
        <taxon>Venturiales</taxon>
        <taxon>Venturiaceae</taxon>
        <taxon>Venturia</taxon>
    </lineage>
</organism>
<evidence type="ECO:0000256" key="6">
    <source>
        <dbReference type="SAM" id="Phobius"/>
    </source>
</evidence>
<evidence type="ECO:0000256" key="3">
    <source>
        <dbReference type="ARBA" id="ARBA00022989"/>
    </source>
</evidence>
<accession>A0A517L623</accession>
<gene>
    <name evidence="8" type="ORF">FKW77_009045</name>
</gene>
<feature type="transmembrane region" description="Helical" evidence="6">
    <location>
        <begin position="250"/>
        <end position="272"/>
    </location>
</feature>
<dbReference type="InterPro" id="IPR036259">
    <property type="entry name" value="MFS_trans_sf"/>
</dbReference>
<reference evidence="8 9" key="1">
    <citation type="submission" date="2019-07" db="EMBL/GenBank/DDBJ databases">
        <title>Finished genome of Venturia effusa.</title>
        <authorList>
            <person name="Young C.A."/>
            <person name="Cox M.P."/>
            <person name="Ganley A.R.D."/>
            <person name="David W.J."/>
        </authorList>
    </citation>
    <scope>NUCLEOTIDE SEQUENCE [LARGE SCALE GENOMIC DNA]</scope>
    <source>
        <strain evidence="9">albino</strain>
    </source>
</reference>
<feature type="transmembrane region" description="Helical" evidence="6">
    <location>
        <begin position="163"/>
        <end position="180"/>
    </location>
</feature>
<dbReference type="Proteomes" id="UP000316270">
    <property type="component" value="Chromosome 5"/>
</dbReference>
<dbReference type="CDD" id="cd17323">
    <property type="entry name" value="MFS_Tpo1_MDR_like"/>
    <property type="match status" value="1"/>
</dbReference>
<evidence type="ECO:0000259" key="7">
    <source>
        <dbReference type="PROSITE" id="PS50850"/>
    </source>
</evidence>
<dbReference type="SUPFAM" id="SSF103473">
    <property type="entry name" value="MFS general substrate transporter"/>
    <property type="match status" value="1"/>
</dbReference>
<feature type="transmembrane region" description="Helical" evidence="6">
    <location>
        <begin position="500"/>
        <end position="519"/>
    </location>
</feature>
<feature type="transmembrane region" description="Helical" evidence="6">
    <location>
        <begin position="392"/>
        <end position="415"/>
    </location>
</feature>
<feature type="transmembrane region" description="Helical" evidence="6">
    <location>
        <begin position="352"/>
        <end position="372"/>
    </location>
</feature>
<comment type="subcellular location">
    <subcellularLocation>
        <location evidence="1">Membrane</location>
        <topology evidence="1">Multi-pass membrane protein</topology>
    </subcellularLocation>
</comment>
<evidence type="ECO:0000313" key="8">
    <source>
        <dbReference type="EMBL" id="QDS71086.1"/>
    </source>
</evidence>
<evidence type="ECO:0000256" key="2">
    <source>
        <dbReference type="ARBA" id="ARBA00022692"/>
    </source>
</evidence>
<dbReference type="Gene3D" id="1.20.1250.20">
    <property type="entry name" value="MFS general substrate transporter like domains"/>
    <property type="match status" value="1"/>
</dbReference>
<dbReference type="OrthoDB" id="9986881at2759"/>
<feature type="transmembrane region" description="Helical" evidence="6">
    <location>
        <begin position="192"/>
        <end position="208"/>
    </location>
</feature>
<evidence type="ECO:0000256" key="5">
    <source>
        <dbReference type="SAM" id="MobiDB-lite"/>
    </source>
</evidence>
<dbReference type="InterPro" id="IPR011701">
    <property type="entry name" value="MFS"/>
</dbReference>
<evidence type="ECO:0000256" key="1">
    <source>
        <dbReference type="ARBA" id="ARBA00004141"/>
    </source>
</evidence>
<evidence type="ECO:0000313" key="9">
    <source>
        <dbReference type="Proteomes" id="UP000316270"/>
    </source>
</evidence>
<feature type="region of interest" description="Disordered" evidence="5">
    <location>
        <begin position="1"/>
        <end position="61"/>
    </location>
</feature>
<keyword evidence="2 6" id="KW-0812">Transmembrane</keyword>
<feature type="transmembrane region" description="Helical" evidence="6">
    <location>
        <begin position="463"/>
        <end position="488"/>
    </location>
</feature>
<feature type="transmembrane region" description="Helical" evidence="6">
    <location>
        <begin position="214"/>
        <end position="238"/>
    </location>
</feature>
<feature type="transmembrane region" description="Helical" evidence="6">
    <location>
        <begin position="531"/>
        <end position="551"/>
    </location>
</feature>
<keyword evidence="4 6" id="KW-0472">Membrane</keyword>
<dbReference type="FunFam" id="1.20.1250.20:FF:000011">
    <property type="entry name" value="MFS multidrug transporter, putative"/>
    <property type="match status" value="1"/>
</dbReference>
<dbReference type="PANTHER" id="PTHR23502:SF59">
    <property type="entry name" value="MULTIDRUG TRANSPORTER, PUTATIVE (AFU_ORTHOLOGUE AFUA_1G10370)-RELATED"/>
    <property type="match status" value="1"/>
</dbReference>
<feature type="transmembrane region" description="Helical" evidence="6">
    <location>
        <begin position="436"/>
        <end position="457"/>
    </location>
</feature>
<dbReference type="EMBL" id="CP042189">
    <property type="protein sequence ID" value="QDS71086.1"/>
    <property type="molecule type" value="Genomic_DNA"/>
</dbReference>
<dbReference type="PANTHER" id="PTHR23502">
    <property type="entry name" value="MAJOR FACILITATOR SUPERFAMILY"/>
    <property type="match status" value="1"/>
</dbReference>